<evidence type="ECO:0000313" key="2">
    <source>
        <dbReference type="EMBL" id="KZV14055.1"/>
    </source>
</evidence>
<dbReference type="Proteomes" id="UP000250235">
    <property type="component" value="Unassembled WGS sequence"/>
</dbReference>
<gene>
    <name evidence="2" type="ORF">F511_44513</name>
</gene>
<sequence>MVKHLAIAPHDPLGITDSACKNQLVMVSVQHGPFNTNIPIKSTIIGKSRVARDPIPCIHLGDQIVTSHMLLDSIGYPRTRASGESSTTKHRLLHASGPYPTPPPDDPTESVNGSK</sequence>
<organism evidence="2 3">
    <name type="scientific">Dorcoceras hygrometricum</name>
    <dbReference type="NCBI Taxonomy" id="472368"/>
    <lineage>
        <taxon>Eukaryota</taxon>
        <taxon>Viridiplantae</taxon>
        <taxon>Streptophyta</taxon>
        <taxon>Embryophyta</taxon>
        <taxon>Tracheophyta</taxon>
        <taxon>Spermatophyta</taxon>
        <taxon>Magnoliopsida</taxon>
        <taxon>eudicotyledons</taxon>
        <taxon>Gunneridae</taxon>
        <taxon>Pentapetalae</taxon>
        <taxon>asterids</taxon>
        <taxon>lamiids</taxon>
        <taxon>Lamiales</taxon>
        <taxon>Gesneriaceae</taxon>
        <taxon>Didymocarpoideae</taxon>
        <taxon>Trichosporeae</taxon>
        <taxon>Loxocarpinae</taxon>
        <taxon>Dorcoceras</taxon>
    </lineage>
</organism>
<evidence type="ECO:0000313" key="3">
    <source>
        <dbReference type="Proteomes" id="UP000250235"/>
    </source>
</evidence>
<dbReference type="AlphaFoldDB" id="A0A2Z7A509"/>
<dbReference type="EMBL" id="KV022405">
    <property type="protein sequence ID" value="KZV14055.1"/>
    <property type="molecule type" value="Genomic_DNA"/>
</dbReference>
<protein>
    <submittedName>
        <fullName evidence="2">Uncharacterized protein</fullName>
    </submittedName>
</protein>
<proteinExistence type="predicted"/>
<feature type="region of interest" description="Disordered" evidence="1">
    <location>
        <begin position="77"/>
        <end position="115"/>
    </location>
</feature>
<reference evidence="2 3" key="1">
    <citation type="journal article" date="2015" name="Proc. Natl. Acad. Sci. U.S.A.">
        <title>The resurrection genome of Boea hygrometrica: A blueprint for survival of dehydration.</title>
        <authorList>
            <person name="Xiao L."/>
            <person name="Yang G."/>
            <person name="Zhang L."/>
            <person name="Yang X."/>
            <person name="Zhao S."/>
            <person name="Ji Z."/>
            <person name="Zhou Q."/>
            <person name="Hu M."/>
            <person name="Wang Y."/>
            <person name="Chen M."/>
            <person name="Xu Y."/>
            <person name="Jin H."/>
            <person name="Xiao X."/>
            <person name="Hu G."/>
            <person name="Bao F."/>
            <person name="Hu Y."/>
            <person name="Wan P."/>
            <person name="Li L."/>
            <person name="Deng X."/>
            <person name="Kuang T."/>
            <person name="Xiang C."/>
            <person name="Zhu J.K."/>
            <person name="Oliver M.J."/>
            <person name="He Y."/>
        </authorList>
    </citation>
    <scope>NUCLEOTIDE SEQUENCE [LARGE SCALE GENOMIC DNA]</scope>
    <source>
        <strain evidence="3">cv. XS01</strain>
    </source>
</reference>
<name>A0A2Z7A509_9LAMI</name>
<keyword evidence="3" id="KW-1185">Reference proteome</keyword>
<accession>A0A2Z7A509</accession>
<evidence type="ECO:0000256" key="1">
    <source>
        <dbReference type="SAM" id="MobiDB-lite"/>
    </source>
</evidence>